<reference evidence="2 3" key="1">
    <citation type="submission" date="2015-12" db="EMBL/GenBank/DDBJ databases">
        <title>Diversity of Burkholderia near neighbor genomes.</title>
        <authorList>
            <person name="Sahl J."/>
            <person name="Wagner D."/>
            <person name="Keim P."/>
        </authorList>
    </citation>
    <scope>NUCLEOTIDE SEQUENCE [LARGE SCALE GENOMIC DNA]</scope>
    <source>
        <strain evidence="2 3">BDU8</strain>
    </source>
</reference>
<dbReference type="AlphaFoldDB" id="A0A1B4FZI1"/>
<dbReference type="InterPro" id="IPR002509">
    <property type="entry name" value="NODB_dom"/>
</dbReference>
<protein>
    <submittedName>
        <fullName evidence="2">Polysaccharide deacetylase</fullName>
    </submittedName>
</protein>
<evidence type="ECO:0000313" key="2">
    <source>
        <dbReference type="EMBL" id="AOJ09083.1"/>
    </source>
</evidence>
<accession>A0A1B4FZI1</accession>
<evidence type="ECO:0000313" key="3">
    <source>
        <dbReference type="Proteomes" id="UP000067711"/>
    </source>
</evidence>
<dbReference type="RefSeq" id="WP_066486986.1">
    <property type="nucleotide sequence ID" value="NZ_CP013389.1"/>
</dbReference>
<dbReference type="Pfam" id="PF01522">
    <property type="entry name" value="Polysacc_deac_1"/>
    <property type="match status" value="1"/>
</dbReference>
<dbReference type="GO" id="GO:0005975">
    <property type="term" value="P:carbohydrate metabolic process"/>
    <property type="evidence" value="ECO:0007669"/>
    <property type="project" value="InterPro"/>
</dbReference>
<dbReference type="SUPFAM" id="SSF88713">
    <property type="entry name" value="Glycoside hydrolase/deacetylase"/>
    <property type="match status" value="1"/>
</dbReference>
<name>A0A1B4FZI1_9BURK</name>
<sequence length="523" mass="57044">MIGVFFSQASVDAGRYVLAALQRSVSSVQAQPVSRGALRDGAVDMVVAVDVPEIWGGALLDWLCAGQRKLIVFGRLPSALAGHLGCRAVDWPAAVPDASRSEPAPPRDARESRAAIRYGACAWTLGGDAWQRPLERFDFTDEWNNLGYGAIRGDGSIWALAQPIDVRSDAEMAAVTLDGERIGSYAALWEFDTASVLWFNRAVGPIDSFEWRAVENFVSGHRHDVLPCRPVLSEIPAGFDAAITSRLDCDEDVESARPLWDAYQRLGIPFTLAVHTRNLDDPAHHGILRELLASGGAVLSHTATHAPNWGGSYETALAEGGQSAERIAGVTGHVVRYAVSPFHQSPPYALRALADAGYDGCIGGIIRNDPEFVLARGGALADLPEGFVGHSQQCMLHGDCMLNGADPLAVFKRAFDLAYATRTLFGYLDHPFSPRYQYGWPDEATRIDAHERFVAYIRATAAKPLFLHEEAALDFLRFKTSVRVMRTRDAFWAELPAIRPTPHAIVAECRGERQVVEGGVLFQ</sequence>
<feature type="domain" description="NodB homology" evidence="1">
    <location>
        <begin position="256"/>
        <end position="359"/>
    </location>
</feature>
<dbReference type="InterPro" id="IPR011330">
    <property type="entry name" value="Glyco_hydro/deAcase_b/a-brl"/>
</dbReference>
<proteinExistence type="predicted"/>
<dbReference type="Gene3D" id="3.20.20.370">
    <property type="entry name" value="Glycoside hydrolase/deacetylase"/>
    <property type="match status" value="1"/>
</dbReference>
<dbReference type="EMBL" id="CP013389">
    <property type="protein sequence ID" value="AOJ09083.1"/>
    <property type="molecule type" value="Genomic_DNA"/>
</dbReference>
<evidence type="ECO:0000259" key="1">
    <source>
        <dbReference type="Pfam" id="PF01522"/>
    </source>
</evidence>
<gene>
    <name evidence="2" type="ORF">WS71_17015</name>
</gene>
<organism evidence="2 3">
    <name type="scientific">Burkholderia mayonis</name>
    <dbReference type="NCBI Taxonomy" id="1385591"/>
    <lineage>
        <taxon>Bacteria</taxon>
        <taxon>Pseudomonadati</taxon>
        <taxon>Pseudomonadota</taxon>
        <taxon>Betaproteobacteria</taxon>
        <taxon>Burkholderiales</taxon>
        <taxon>Burkholderiaceae</taxon>
        <taxon>Burkholderia</taxon>
        <taxon>pseudomallei group</taxon>
    </lineage>
</organism>
<dbReference type="Proteomes" id="UP000067711">
    <property type="component" value="Chromosome 1"/>
</dbReference>
<dbReference type="GO" id="GO:0016810">
    <property type="term" value="F:hydrolase activity, acting on carbon-nitrogen (but not peptide) bonds"/>
    <property type="evidence" value="ECO:0007669"/>
    <property type="project" value="InterPro"/>
</dbReference>